<dbReference type="EMBL" id="JABEZX010000009">
    <property type="protein sequence ID" value="MBA0564378.1"/>
    <property type="molecule type" value="Genomic_DNA"/>
</dbReference>
<evidence type="ECO:0000313" key="3">
    <source>
        <dbReference type="Proteomes" id="UP000593572"/>
    </source>
</evidence>
<name>A0A7J8MI30_9ROSI</name>
<evidence type="ECO:0000313" key="2">
    <source>
        <dbReference type="EMBL" id="MBA0564378.1"/>
    </source>
</evidence>
<comment type="caution">
    <text evidence="2">The sequence shown here is derived from an EMBL/GenBank/DDBJ whole genome shotgun (WGS) entry which is preliminary data.</text>
</comment>
<protein>
    <submittedName>
        <fullName evidence="2">Uncharacterized protein</fullName>
    </submittedName>
</protein>
<reference evidence="2 3" key="1">
    <citation type="journal article" date="2019" name="Genome Biol. Evol.">
        <title>Insights into the evolution of the New World diploid cottons (Gossypium, subgenus Houzingenia) based on genome sequencing.</title>
        <authorList>
            <person name="Grover C.E."/>
            <person name="Arick M.A. 2nd"/>
            <person name="Thrash A."/>
            <person name="Conover J.L."/>
            <person name="Sanders W.S."/>
            <person name="Peterson D.G."/>
            <person name="Frelichowski J.E."/>
            <person name="Scheffler J.A."/>
            <person name="Scheffler B.E."/>
            <person name="Wendel J.F."/>
        </authorList>
    </citation>
    <scope>NUCLEOTIDE SEQUENCE [LARGE SCALE GENOMIC DNA]</scope>
    <source>
        <strain evidence="2">157</strain>
        <tissue evidence="2">Leaf</tissue>
    </source>
</reference>
<keyword evidence="3" id="KW-1185">Reference proteome</keyword>
<dbReference type="Proteomes" id="UP000593572">
    <property type="component" value="Unassembled WGS sequence"/>
</dbReference>
<gene>
    <name evidence="2" type="ORF">Golob_009325</name>
</gene>
<sequence>SSKHFVNLNSPKNKRLNLSNSDRESTRRGSKLRQTTRLPSFSTQSTSQRRNYGGRLNRRSESATSKTFNVAFSTRTNLHYFSNLQ</sequence>
<feature type="compositionally biased region" description="Polar residues" evidence="1">
    <location>
        <begin position="7"/>
        <end position="20"/>
    </location>
</feature>
<evidence type="ECO:0000256" key="1">
    <source>
        <dbReference type="SAM" id="MobiDB-lite"/>
    </source>
</evidence>
<feature type="compositionally biased region" description="Polar residues" evidence="1">
    <location>
        <begin position="32"/>
        <end position="50"/>
    </location>
</feature>
<feature type="non-terminal residue" evidence="2">
    <location>
        <position position="1"/>
    </location>
</feature>
<accession>A0A7J8MI30</accession>
<feature type="region of interest" description="Disordered" evidence="1">
    <location>
        <begin position="1"/>
        <end position="65"/>
    </location>
</feature>
<proteinExistence type="predicted"/>
<dbReference type="AlphaFoldDB" id="A0A7J8MI30"/>
<organism evidence="2 3">
    <name type="scientific">Gossypium lobatum</name>
    <dbReference type="NCBI Taxonomy" id="34289"/>
    <lineage>
        <taxon>Eukaryota</taxon>
        <taxon>Viridiplantae</taxon>
        <taxon>Streptophyta</taxon>
        <taxon>Embryophyta</taxon>
        <taxon>Tracheophyta</taxon>
        <taxon>Spermatophyta</taxon>
        <taxon>Magnoliopsida</taxon>
        <taxon>eudicotyledons</taxon>
        <taxon>Gunneridae</taxon>
        <taxon>Pentapetalae</taxon>
        <taxon>rosids</taxon>
        <taxon>malvids</taxon>
        <taxon>Malvales</taxon>
        <taxon>Malvaceae</taxon>
        <taxon>Malvoideae</taxon>
        <taxon>Gossypium</taxon>
    </lineage>
</organism>